<evidence type="ECO:0000256" key="2">
    <source>
        <dbReference type="ARBA" id="ARBA00022553"/>
    </source>
</evidence>
<proteinExistence type="predicted"/>
<keyword evidence="4" id="KW-0233">DNA recombination</keyword>
<dbReference type="SUPFAM" id="SSF81383">
    <property type="entry name" value="F-box domain"/>
    <property type="match status" value="1"/>
</dbReference>
<sequence length="671" mass="77324">MTVLLTNLPPELIIRILKDLPSRDIGLLSGTCTQLRSICRTDIVWQKLCQQICDIKVEEWDTTYYNIYTKVLHRYGRCLGLWRRNMRPYGGLMQVKPQTLQLQQIPDLDFLDDSFTAQISELPNCDFEKFLSNISEENLNSMAEQNAKFHSRFVTNDENERATFIEQRENSNTIRKMNSAVKTFQQYLINVKAEFREIHTMQPHELDQYLQEFFVGIRKEVKVKNNNDIQEIEREYQPGSLDGFQSMINKHLKMKEYPLDIMRDDQFKKSRDCLTAKKKHLKQLGLGNHPNAAEALESEDEEELYRSGGFGTDDPDSLLSTIWYMNTIHFGLRGSHEHRQLKWGDLKLETDRNENQCLSYNERLTKTRDGSNTKNTRAYAPKSWSNPEDERKCHISTYLKYRSNRPTETCQPDSPFYLGVNRSDNAKHWYKNQPLGEKSLKNLMKQAVAKSNVEKNKKLTNHSGRKTAITRLLDEGVPITLVQQHTGHKSVQSLNNYAKNSLKTQKKMSSILCRNISSTCTSTNTNECTVSTLTAQPTCPNEQQTAPVSSCNKPCRPYTATNENETAVLPIQDKTIFNVQNNGQNVADNMDSSNTNTCNNNNNFQQKMKNSSQMNYNQLFPAGTIIQGGTFNMYFGHNPQVAQPDKENDPSYSKPLKRKRKFVIESDSDDE</sequence>
<dbReference type="PANTHER" id="PTHR46963">
    <property type="entry name" value="SIMILAR TO RIKEN CDNA E130308A19"/>
    <property type="match status" value="1"/>
</dbReference>
<dbReference type="InterPro" id="IPR021893">
    <property type="entry name" value="ZMYM2-like_C"/>
</dbReference>
<feature type="domain" description="F-box" evidence="6">
    <location>
        <begin position="2"/>
        <end position="48"/>
    </location>
</feature>
<evidence type="ECO:0008006" key="10">
    <source>
        <dbReference type="Google" id="ProtNLM"/>
    </source>
</evidence>
<dbReference type="EMBL" id="UYJE01005763">
    <property type="protein sequence ID" value="VDI40091.1"/>
    <property type="molecule type" value="Genomic_DNA"/>
</dbReference>
<dbReference type="InterPro" id="IPR036047">
    <property type="entry name" value="F-box-like_dom_sf"/>
</dbReference>
<keyword evidence="2" id="KW-0597">Phosphoprotein</keyword>
<dbReference type="SMART" id="SM00256">
    <property type="entry name" value="FBOX"/>
    <property type="match status" value="1"/>
</dbReference>
<dbReference type="PANTHER" id="PTHR46963:SF2">
    <property type="match status" value="1"/>
</dbReference>
<dbReference type="InterPro" id="IPR001810">
    <property type="entry name" value="F-box_dom"/>
</dbReference>
<evidence type="ECO:0000256" key="4">
    <source>
        <dbReference type="ARBA" id="ARBA00023172"/>
    </source>
</evidence>
<dbReference type="Pfam" id="PF12012">
    <property type="entry name" value="DUF3504"/>
    <property type="match status" value="1"/>
</dbReference>
<dbReference type="InterPro" id="IPR002104">
    <property type="entry name" value="Integrase_catalytic"/>
</dbReference>
<feature type="domain" description="Tyr recombinase" evidence="7">
    <location>
        <begin position="291"/>
        <end position="510"/>
    </location>
</feature>
<evidence type="ECO:0000259" key="6">
    <source>
        <dbReference type="PROSITE" id="PS50181"/>
    </source>
</evidence>
<dbReference type="GO" id="GO:0006310">
    <property type="term" value="P:DNA recombination"/>
    <property type="evidence" value="ECO:0007669"/>
    <property type="project" value="UniProtKB-KW"/>
</dbReference>
<keyword evidence="9" id="KW-1185">Reference proteome</keyword>
<evidence type="ECO:0000256" key="3">
    <source>
        <dbReference type="ARBA" id="ARBA00022843"/>
    </source>
</evidence>
<gene>
    <name evidence="8" type="ORF">MGAL_10B094243</name>
</gene>
<dbReference type="InterPro" id="IPR042838">
    <property type="entry name" value="KIAA1958"/>
</dbReference>
<keyword evidence="3" id="KW-0832">Ubl conjugation</keyword>
<dbReference type="OrthoDB" id="6658814at2759"/>
<evidence type="ECO:0000313" key="9">
    <source>
        <dbReference type="Proteomes" id="UP000596742"/>
    </source>
</evidence>
<dbReference type="Proteomes" id="UP000596742">
    <property type="component" value="Unassembled WGS sequence"/>
</dbReference>
<reference evidence="8" key="1">
    <citation type="submission" date="2018-11" db="EMBL/GenBank/DDBJ databases">
        <authorList>
            <person name="Alioto T."/>
            <person name="Alioto T."/>
        </authorList>
    </citation>
    <scope>NUCLEOTIDE SEQUENCE</scope>
</reference>
<comment type="caution">
    <text evidence="8">The sequence shown here is derived from an EMBL/GenBank/DDBJ whole genome shotgun (WGS) entry which is preliminary data.</text>
</comment>
<evidence type="ECO:0000256" key="1">
    <source>
        <dbReference type="ARBA" id="ARBA00022499"/>
    </source>
</evidence>
<dbReference type="InterPro" id="IPR011010">
    <property type="entry name" value="DNA_brk_join_enz"/>
</dbReference>
<dbReference type="CDD" id="cd00397">
    <property type="entry name" value="DNA_BRE_C"/>
    <property type="match status" value="1"/>
</dbReference>
<evidence type="ECO:0000256" key="5">
    <source>
        <dbReference type="SAM" id="MobiDB-lite"/>
    </source>
</evidence>
<dbReference type="PROSITE" id="PS51898">
    <property type="entry name" value="TYR_RECOMBINASE"/>
    <property type="match status" value="1"/>
</dbReference>
<evidence type="ECO:0000313" key="8">
    <source>
        <dbReference type="EMBL" id="VDI40091.1"/>
    </source>
</evidence>
<dbReference type="Gene3D" id="1.10.443.10">
    <property type="entry name" value="Intergrase catalytic core"/>
    <property type="match status" value="1"/>
</dbReference>
<keyword evidence="1" id="KW-1017">Isopeptide bond</keyword>
<dbReference type="Gene3D" id="1.20.1280.50">
    <property type="match status" value="1"/>
</dbReference>
<name>A0A8B6EUX8_MYTGA</name>
<dbReference type="InterPro" id="IPR013762">
    <property type="entry name" value="Integrase-like_cat_sf"/>
</dbReference>
<protein>
    <recommendedName>
        <fullName evidence="10">F-box domain-containing protein</fullName>
    </recommendedName>
</protein>
<feature type="region of interest" description="Disordered" evidence="5">
    <location>
        <begin position="366"/>
        <end position="386"/>
    </location>
</feature>
<accession>A0A8B6EUX8</accession>
<feature type="region of interest" description="Disordered" evidence="5">
    <location>
        <begin position="637"/>
        <end position="671"/>
    </location>
</feature>
<dbReference type="GO" id="GO:0015074">
    <property type="term" value="P:DNA integration"/>
    <property type="evidence" value="ECO:0007669"/>
    <property type="project" value="InterPro"/>
</dbReference>
<dbReference type="PROSITE" id="PS50181">
    <property type="entry name" value="FBOX"/>
    <property type="match status" value="1"/>
</dbReference>
<evidence type="ECO:0000259" key="7">
    <source>
        <dbReference type="PROSITE" id="PS51898"/>
    </source>
</evidence>
<dbReference type="GO" id="GO:0003677">
    <property type="term" value="F:DNA binding"/>
    <property type="evidence" value="ECO:0007669"/>
    <property type="project" value="InterPro"/>
</dbReference>
<dbReference type="AlphaFoldDB" id="A0A8B6EUX8"/>
<dbReference type="Pfam" id="PF12937">
    <property type="entry name" value="F-box-like"/>
    <property type="match status" value="1"/>
</dbReference>
<dbReference type="SUPFAM" id="SSF56349">
    <property type="entry name" value="DNA breaking-rejoining enzymes"/>
    <property type="match status" value="1"/>
</dbReference>
<organism evidence="8 9">
    <name type="scientific">Mytilus galloprovincialis</name>
    <name type="common">Mediterranean mussel</name>
    <dbReference type="NCBI Taxonomy" id="29158"/>
    <lineage>
        <taxon>Eukaryota</taxon>
        <taxon>Metazoa</taxon>
        <taxon>Spiralia</taxon>
        <taxon>Lophotrochozoa</taxon>
        <taxon>Mollusca</taxon>
        <taxon>Bivalvia</taxon>
        <taxon>Autobranchia</taxon>
        <taxon>Pteriomorphia</taxon>
        <taxon>Mytilida</taxon>
        <taxon>Mytiloidea</taxon>
        <taxon>Mytilidae</taxon>
        <taxon>Mytilinae</taxon>
        <taxon>Mytilus</taxon>
    </lineage>
</organism>